<evidence type="ECO:0000313" key="3">
    <source>
        <dbReference type="EMBL" id="CAF4475150.1"/>
    </source>
</evidence>
<feature type="non-terminal residue" evidence="4">
    <location>
        <position position="1"/>
    </location>
</feature>
<evidence type="ECO:0000313" key="6">
    <source>
        <dbReference type="Proteomes" id="UP000681720"/>
    </source>
</evidence>
<dbReference type="EMBL" id="CAJOBH010071747">
    <property type="protein sequence ID" value="CAF4475150.1"/>
    <property type="molecule type" value="Genomic_DNA"/>
</dbReference>
<dbReference type="EMBL" id="CAJOBH010056406">
    <property type="protein sequence ID" value="CAF4403866.1"/>
    <property type="molecule type" value="Genomic_DNA"/>
</dbReference>
<feature type="non-terminal residue" evidence="4">
    <location>
        <position position="80"/>
    </location>
</feature>
<sequence length="80" mass="9563">QDLHEELSTSTDKYACLKIENKNLEQQNQQIEQRANKFKALLDLAKKELQNAKDLELQRYYNDDHVRVLLEKLQNDFDNN</sequence>
<protein>
    <submittedName>
        <fullName evidence="4">Uncharacterized protein</fullName>
    </submittedName>
</protein>
<proteinExistence type="predicted"/>
<organism evidence="4 6">
    <name type="scientific">Rotaria magnacalcarata</name>
    <dbReference type="NCBI Taxonomy" id="392030"/>
    <lineage>
        <taxon>Eukaryota</taxon>
        <taxon>Metazoa</taxon>
        <taxon>Spiralia</taxon>
        <taxon>Gnathifera</taxon>
        <taxon>Rotifera</taxon>
        <taxon>Eurotatoria</taxon>
        <taxon>Bdelloidea</taxon>
        <taxon>Philodinida</taxon>
        <taxon>Philodinidae</taxon>
        <taxon>Rotaria</taxon>
    </lineage>
</organism>
<accession>A0A8S2YJW3</accession>
<evidence type="ECO:0000256" key="1">
    <source>
        <dbReference type="SAM" id="Coils"/>
    </source>
</evidence>
<reference evidence="4" key="1">
    <citation type="submission" date="2021-02" db="EMBL/GenBank/DDBJ databases">
        <authorList>
            <person name="Nowell W R."/>
        </authorList>
    </citation>
    <scope>NUCLEOTIDE SEQUENCE</scope>
</reference>
<evidence type="ECO:0000313" key="2">
    <source>
        <dbReference type="EMBL" id="CAF4403866.1"/>
    </source>
</evidence>
<evidence type="ECO:0000313" key="4">
    <source>
        <dbReference type="EMBL" id="CAF4555312.1"/>
    </source>
</evidence>
<dbReference type="EMBL" id="CAJOBJ010093859">
    <property type="protein sequence ID" value="CAF4555312.1"/>
    <property type="molecule type" value="Genomic_DNA"/>
</dbReference>
<dbReference type="AlphaFoldDB" id="A0A8S2YJW3"/>
<evidence type="ECO:0000313" key="5">
    <source>
        <dbReference type="EMBL" id="CAF5000639.1"/>
    </source>
</evidence>
<dbReference type="Proteomes" id="UP000681720">
    <property type="component" value="Unassembled WGS sequence"/>
</dbReference>
<feature type="coiled-coil region" evidence="1">
    <location>
        <begin position="7"/>
        <end position="55"/>
    </location>
</feature>
<name>A0A8S2YJW3_9BILA</name>
<dbReference type="EMBL" id="CAJOBJ010207211">
    <property type="protein sequence ID" value="CAF5000639.1"/>
    <property type="molecule type" value="Genomic_DNA"/>
</dbReference>
<gene>
    <name evidence="2" type="ORF">BYL167_LOCUS31671</name>
    <name evidence="3" type="ORF">BYL167_LOCUS34853</name>
    <name evidence="4" type="ORF">GIL414_LOCUS37020</name>
    <name evidence="5" type="ORF">GIL414_LOCUS57218</name>
</gene>
<comment type="caution">
    <text evidence="4">The sequence shown here is derived from an EMBL/GenBank/DDBJ whole genome shotgun (WGS) entry which is preliminary data.</text>
</comment>
<dbReference type="Proteomes" id="UP000681967">
    <property type="component" value="Unassembled WGS sequence"/>
</dbReference>
<keyword evidence="1" id="KW-0175">Coiled coil</keyword>